<dbReference type="AlphaFoldDB" id="A7SPB4"/>
<protein>
    <submittedName>
        <fullName evidence="2">Uncharacterized protein</fullName>
    </submittedName>
</protein>
<sequence length="59" mass="6560">LETPVPSRATCREYNQPVRNPGDNRPITGDTPVPSRATCREYNQPVRNPGDNRPITGDL</sequence>
<dbReference type="EMBL" id="DS469731">
    <property type="protein sequence ID" value="EDO34453.1"/>
    <property type="molecule type" value="Genomic_DNA"/>
</dbReference>
<keyword evidence="3" id="KW-1185">Reference proteome</keyword>
<feature type="non-terminal residue" evidence="2">
    <location>
        <position position="59"/>
    </location>
</feature>
<evidence type="ECO:0000313" key="3">
    <source>
        <dbReference type="Proteomes" id="UP000001593"/>
    </source>
</evidence>
<accession>A7SPB4</accession>
<proteinExistence type="predicted"/>
<evidence type="ECO:0000313" key="2">
    <source>
        <dbReference type="EMBL" id="EDO34453.1"/>
    </source>
</evidence>
<dbReference type="HOGENOM" id="CLU_2967797_0_0_1"/>
<name>A7SPB4_NEMVE</name>
<gene>
    <name evidence="2" type="ORF">NEMVEDRAFT_v1g125909</name>
</gene>
<dbReference type="Proteomes" id="UP000001593">
    <property type="component" value="Unassembled WGS sequence"/>
</dbReference>
<organism evidence="2 3">
    <name type="scientific">Nematostella vectensis</name>
    <name type="common">Starlet sea anemone</name>
    <dbReference type="NCBI Taxonomy" id="45351"/>
    <lineage>
        <taxon>Eukaryota</taxon>
        <taxon>Metazoa</taxon>
        <taxon>Cnidaria</taxon>
        <taxon>Anthozoa</taxon>
        <taxon>Hexacorallia</taxon>
        <taxon>Actiniaria</taxon>
        <taxon>Edwardsiidae</taxon>
        <taxon>Nematostella</taxon>
    </lineage>
</organism>
<feature type="region of interest" description="Disordered" evidence="1">
    <location>
        <begin position="1"/>
        <end position="59"/>
    </location>
</feature>
<dbReference type="InParanoid" id="A7SPB4"/>
<reference evidence="2 3" key="1">
    <citation type="journal article" date="2007" name="Science">
        <title>Sea anemone genome reveals ancestral eumetazoan gene repertoire and genomic organization.</title>
        <authorList>
            <person name="Putnam N.H."/>
            <person name="Srivastava M."/>
            <person name="Hellsten U."/>
            <person name="Dirks B."/>
            <person name="Chapman J."/>
            <person name="Salamov A."/>
            <person name="Terry A."/>
            <person name="Shapiro H."/>
            <person name="Lindquist E."/>
            <person name="Kapitonov V.V."/>
            <person name="Jurka J."/>
            <person name="Genikhovich G."/>
            <person name="Grigoriev I.V."/>
            <person name="Lucas S.M."/>
            <person name="Steele R.E."/>
            <person name="Finnerty J.R."/>
            <person name="Technau U."/>
            <person name="Martindale M.Q."/>
            <person name="Rokhsar D.S."/>
        </authorList>
    </citation>
    <scope>NUCLEOTIDE SEQUENCE [LARGE SCALE GENOMIC DNA]</scope>
    <source>
        <strain evidence="3">CH2 X CH6</strain>
    </source>
</reference>
<evidence type="ECO:0000256" key="1">
    <source>
        <dbReference type="SAM" id="MobiDB-lite"/>
    </source>
</evidence>